<dbReference type="EMBL" id="CM026428">
    <property type="protein sequence ID" value="KAG0565680.1"/>
    <property type="molecule type" value="Genomic_DNA"/>
</dbReference>
<gene>
    <name evidence="2" type="ORF">KC19_7G006600</name>
</gene>
<accession>A0A8T0H2Y2</accession>
<evidence type="ECO:0000313" key="3">
    <source>
        <dbReference type="Proteomes" id="UP000822688"/>
    </source>
</evidence>
<protein>
    <submittedName>
        <fullName evidence="2">Uncharacterized protein</fullName>
    </submittedName>
</protein>
<proteinExistence type="predicted"/>
<sequence length="102" mass="10956">MSSPTQTTLPDELKSRRAQLRPVPFVKRPEPAASSLKLIPPPPSHSTYGSEEKISSSCSLDGSSHRPATSISGPAQTTVHSSMQRTAQQHPLSQTQPNPTQT</sequence>
<feature type="compositionally biased region" description="Polar residues" evidence="1">
    <location>
        <begin position="45"/>
        <end position="102"/>
    </location>
</feature>
<reference evidence="2" key="1">
    <citation type="submission" date="2020-06" db="EMBL/GenBank/DDBJ databases">
        <title>WGS assembly of Ceratodon purpureus strain R40.</title>
        <authorList>
            <person name="Carey S.B."/>
            <person name="Jenkins J."/>
            <person name="Shu S."/>
            <person name="Lovell J.T."/>
            <person name="Sreedasyam A."/>
            <person name="Maumus F."/>
            <person name="Tiley G.P."/>
            <person name="Fernandez-Pozo N."/>
            <person name="Barry K."/>
            <person name="Chen C."/>
            <person name="Wang M."/>
            <person name="Lipzen A."/>
            <person name="Daum C."/>
            <person name="Saski C.A."/>
            <person name="Payton A.C."/>
            <person name="Mcbreen J.C."/>
            <person name="Conrad R.E."/>
            <person name="Kollar L.M."/>
            <person name="Olsson S."/>
            <person name="Huttunen S."/>
            <person name="Landis J.B."/>
            <person name="Wickett N.J."/>
            <person name="Johnson M.G."/>
            <person name="Rensing S.A."/>
            <person name="Grimwood J."/>
            <person name="Schmutz J."/>
            <person name="Mcdaniel S.F."/>
        </authorList>
    </citation>
    <scope>NUCLEOTIDE SEQUENCE</scope>
    <source>
        <strain evidence="2">R40</strain>
    </source>
</reference>
<dbReference type="AlphaFoldDB" id="A0A8T0H2Y2"/>
<evidence type="ECO:0000313" key="2">
    <source>
        <dbReference type="EMBL" id="KAG0565680.1"/>
    </source>
</evidence>
<comment type="caution">
    <text evidence="2">The sequence shown here is derived from an EMBL/GenBank/DDBJ whole genome shotgun (WGS) entry which is preliminary data.</text>
</comment>
<evidence type="ECO:0000256" key="1">
    <source>
        <dbReference type="SAM" id="MobiDB-lite"/>
    </source>
</evidence>
<feature type="non-terminal residue" evidence="2">
    <location>
        <position position="102"/>
    </location>
</feature>
<feature type="region of interest" description="Disordered" evidence="1">
    <location>
        <begin position="1"/>
        <end position="102"/>
    </location>
</feature>
<dbReference type="Proteomes" id="UP000822688">
    <property type="component" value="Chromosome 7"/>
</dbReference>
<name>A0A8T0H2Y2_CERPU</name>
<organism evidence="2 3">
    <name type="scientific">Ceratodon purpureus</name>
    <name type="common">Fire moss</name>
    <name type="synonym">Dicranum purpureum</name>
    <dbReference type="NCBI Taxonomy" id="3225"/>
    <lineage>
        <taxon>Eukaryota</taxon>
        <taxon>Viridiplantae</taxon>
        <taxon>Streptophyta</taxon>
        <taxon>Embryophyta</taxon>
        <taxon>Bryophyta</taxon>
        <taxon>Bryophytina</taxon>
        <taxon>Bryopsida</taxon>
        <taxon>Dicranidae</taxon>
        <taxon>Pseudoditrichales</taxon>
        <taxon>Ditrichaceae</taxon>
        <taxon>Ceratodon</taxon>
    </lineage>
</organism>
<keyword evidence="3" id="KW-1185">Reference proteome</keyword>